<dbReference type="InParanoid" id="C5L3H3"/>
<dbReference type="InterPro" id="IPR043502">
    <property type="entry name" value="DNA/RNA_pol_sf"/>
</dbReference>
<feature type="region of interest" description="Disordered" evidence="14">
    <location>
        <begin position="38"/>
        <end position="64"/>
    </location>
</feature>
<sequence length="1374" mass="152575">MSKQRKRHARSDESRVRRITKTRARAALKAASALPNEIASEISQSPEFPKAPASGIPTESLADSVSKVDGEAAKLYKKAVEEASDEYQSRRARITDGTAMASSVEWGPIAGCSDPNEEMDRDQKGIAAIRNCLDIAVSELSDGVCGSVLSEWTKLNRQEQGERQDIWRTVGPEIERRAKLLRTELYAATKVDESSENNEIRLRAALLEGLLKSTGSLSDPDDVEVLRQIIQEGGVGIGIDNPIKATGKWPSKAAEARAEPARFNHGAGGLSIFALDSWRNYQSAASLEDGVREYLQHEVQVGNMRELEVFPEGGIVSKIAAIEKRPGELNSPIRIIDDLRRSGVNSRIRATETLQLPGLATTALIIHGHKKFLHEKGKIRGPNEGDDGQVMIEIDCAAAYRNIPILQEEQRYCMNFIPSKTGKGTLICHTKLPFGLSSSGLQWVRVYAGLVQVVKRLLAYPHGEGAQVYIDDLVYITTRRAALHRLLAILLLHAAVGINISYNKVRVSSTPVVLGYEWNTELGTVAVPTDRQIRLVEQIEPLREAYREGKPISVRELESVVGRSAWAAQIICQFRAKLKPLYGRIGIARRKNLWAINMTAQVMESLDFLQQILEGPTRVTSNATSLLGAGCLGEEGQMPGVVISDSSIKAFSARSTCFTHPYSRELAGGWAIEDNQPEGSTAVDGRLIYTREIQRKNSIRDEYLRGITKNLTENAKRTDRRSRSMTITDDDVVGLLTKARAPKTSKQYESILEGYREFLLAQNSPQTVFPLVPDMLVKYVVHLVRLERKTSTISKYIRVLRTLNKSCGATKVWSPSEEEILRLAQQAVRRVRGEEAPKQALTLTSEQLRKVALLTPQSGRRQSTAALLLGVAACLRPNELFTLRSGDFCYLEEQRILKVHIREGKTDIGRIGATVVVGCCCSLNVTSRALTQTFSSKASLLSRFTGRYIKPVRDPSRKNPRGSVVWAPLRNLQRALSEFIQWALRAATWGSRDQLKALVAPDVVGPCVAQTVWVITVENTDGPTNHGATSRNPVFDGISWSTTWIEYGCEAELNHESREVPRRARIIFFYSLEYGDAFILIPPTFGEPDRWALRAATWGSRDQLKALVAPDVVGPCVAQTVWVITVENTDGPTNHGGHKSKPSYMELSVAADLSAGSGSHICANSTDTPHGCRWSYSGMSENFFGLSRESMALRKRGGISAMDKLKVDRLRQEGRVLTGNQKILSVLLLSLLPPLLDKSQYRRLDAQWLDLLRRGYIGVDAAYRIGYLLGISPYWSPFMHAIGVRLVRQTAQEVPQGPSLKHLLWSLVYAVQFGQWYMSVRSSLRSKVLEGRPQVVVPPPSRPRPASAVRRTGKDPVTQYDMREEQILRLHEPD</sequence>
<keyword evidence="7" id="KW-0863">Zinc-finger</keyword>
<dbReference type="GO" id="GO:0008270">
    <property type="term" value="F:zinc ion binding"/>
    <property type="evidence" value="ECO:0007669"/>
    <property type="project" value="UniProtKB-KW"/>
</dbReference>
<evidence type="ECO:0000256" key="11">
    <source>
        <dbReference type="ARBA" id="ARBA00023125"/>
    </source>
</evidence>
<keyword evidence="5" id="KW-0812">Transmembrane</keyword>
<name>C5L3H3_PERM5</name>
<accession>C5L3H3</accession>
<dbReference type="SUPFAM" id="SSF56672">
    <property type="entry name" value="DNA/RNA polymerases"/>
    <property type="match status" value="1"/>
</dbReference>
<evidence type="ECO:0000256" key="7">
    <source>
        <dbReference type="ARBA" id="ARBA00022771"/>
    </source>
</evidence>
<evidence type="ECO:0000256" key="1">
    <source>
        <dbReference type="ARBA" id="ARBA00004585"/>
    </source>
</evidence>
<dbReference type="Gene3D" id="1.10.443.10">
    <property type="entry name" value="Intergrase catalytic core"/>
    <property type="match status" value="1"/>
</dbReference>
<comment type="pathway">
    <text evidence="2">Protein modification; protein ubiquitination.</text>
</comment>
<protein>
    <recommendedName>
        <fullName evidence="15">Reverse transcriptase domain-containing protein</fullName>
    </recommendedName>
</protein>
<dbReference type="PANTHER" id="PTHR33050">
    <property type="entry name" value="REVERSE TRANSCRIPTASE DOMAIN-CONTAINING PROTEIN"/>
    <property type="match status" value="1"/>
</dbReference>
<keyword evidence="10" id="KW-1133">Transmembrane helix</keyword>
<feature type="domain" description="Reverse transcriptase" evidence="15">
    <location>
        <begin position="303"/>
        <end position="518"/>
    </location>
</feature>
<evidence type="ECO:0000256" key="6">
    <source>
        <dbReference type="ARBA" id="ARBA00022723"/>
    </source>
</evidence>
<dbReference type="Pfam" id="PF04757">
    <property type="entry name" value="Pex2_Pex12"/>
    <property type="match status" value="1"/>
</dbReference>
<dbReference type="OrthoDB" id="107372at2759"/>
<feature type="region of interest" description="Disordered" evidence="14">
    <location>
        <begin position="1"/>
        <end position="21"/>
    </location>
</feature>
<comment type="similarity">
    <text evidence="3">Belongs to the pex2/pex10/pex12 family.</text>
</comment>
<keyword evidence="8" id="KW-0862">Zinc</keyword>
<dbReference type="Proteomes" id="UP000007800">
    <property type="component" value="Unassembled WGS sequence"/>
</dbReference>
<dbReference type="SUPFAM" id="SSF47823">
    <property type="entry name" value="lambda integrase-like, N-terminal domain"/>
    <property type="match status" value="1"/>
</dbReference>
<dbReference type="GeneID" id="9042807"/>
<dbReference type="EMBL" id="GG678922">
    <property type="protein sequence ID" value="EER08552.1"/>
    <property type="molecule type" value="Genomic_DNA"/>
</dbReference>
<keyword evidence="17" id="KW-1185">Reference proteome</keyword>
<evidence type="ECO:0000256" key="14">
    <source>
        <dbReference type="SAM" id="MobiDB-lite"/>
    </source>
</evidence>
<evidence type="ECO:0000256" key="2">
    <source>
        <dbReference type="ARBA" id="ARBA00004906"/>
    </source>
</evidence>
<keyword evidence="11" id="KW-0238">DNA-binding</keyword>
<evidence type="ECO:0000256" key="8">
    <source>
        <dbReference type="ARBA" id="ARBA00022833"/>
    </source>
</evidence>
<dbReference type="InterPro" id="IPR006845">
    <property type="entry name" value="Pex_N"/>
</dbReference>
<dbReference type="GO" id="GO:0005778">
    <property type="term" value="C:peroxisomal membrane"/>
    <property type="evidence" value="ECO:0007669"/>
    <property type="project" value="UniProtKB-SubCell"/>
</dbReference>
<dbReference type="Pfam" id="PF00078">
    <property type="entry name" value="RVT_1"/>
    <property type="match status" value="1"/>
</dbReference>
<organism evidence="17">
    <name type="scientific">Perkinsus marinus (strain ATCC 50983 / TXsc)</name>
    <dbReference type="NCBI Taxonomy" id="423536"/>
    <lineage>
        <taxon>Eukaryota</taxon>
        <taxon>Sar</taxon>
        <taxon>Alveolata</taxon>
        <taxon>Perkinsozoa</taxon>
        <taxon>Perkinsea</taxon>
        <taxon>Perkinsida</taxon>
        <taxon>Perkinsidae</taxon>
        <taxon>Perkinsus</taxon>
    </lineage>
</organism>
<evidence type="ECO:0000256" key="12">
    <source>
        <dbReference type="ARBA" id="ARBA00023136"/>
    </source>
</evidence>
<dbReference type="GO" id="GO:0015074">
    <property type="term" value="P:DNA integration"/>
    <property type="evidence" value="ECO:0007669"/>
    <property type="project" value="InterPro"/>
</dbReference>
<dbReference type="InterPro" id="IPR013762">
    <property type="entry name" value="Integrase-like_cat_sf"/>
</dbReference>
<comment type="subcellular location">
    <subcellularLocation>
        <location evidence="1">Peroxisome membrane</location>
        <topology evidence="1">Multi-pass membrane protein</topology>
    </subcellularLocation>
</comment>
<evidence type="ECO:0000256" key="3">
    <source>
        <dbReference type="ARBA" id="ARBA00008704"/>
    </source>
</evidence>
<keyword evidence="4" id="KW-0813">Transport</keyword>
<feature type="region of interest" description="Disordered" evidence="14">
    <location>
        <begin position="1334"/>
        <end position="1356"/>
    </location>
</feature>
<dbReference type="Gene3D" id="1.10.150.130">
    <property type="match status" value="1"/>
</dbReference>
<evidence type="ECO:0000256" key="4">
    <source>
        <dbReference type="ARBA" id="ARBA00022448"/>
    </source>
</evidence>
<dbReference type="InterPro" id="IPR010998">
    <property type="entry name" value="Integrase_recombinase_N"/>
</dbReference>
<keyword evidence="12" id="KW-0472">Membrane</keyword>
<evidence type="ECO:0000259" key="15">
    <source>
        <dbReference type="PROSITE" id="PS50878"/>
    </source>
</evidence>
<evidence type="ECO:0000256" key="13">
    <source>
        <dbReference type="ARBA" id="ARBA00023140"/>
    </source>
</evidence>
<evidence type="ECO:0000256" key="10">
    <source>
        <dbReference type="ARBA" id="ARBA00022989"/>
    </source>
</evidence>
<dbReference type="GO" id="GO:0003677">
    <property type="term" value="F:DNA binding"/>
    <property type="evidence" value="ECO:0007669"/>
    <property type="project" value="UniProtKB-KW"/>
</dbReference>
<evidence type="ECO:0000256" key="9">
    <source>
        <dbReference type="ARBA" id="ARBA00022927"/>
    </source>
</evidence>
<dbReference type="InterPro" id="IPR052055">
    <property type="entry name" value="Hepadnavirus_pol/RT"/>
</dbReference>
<gene>
    <name evidence="16" type="ORF">Pmar_PMAR017604</name>
</gene>
<dbReference type="PANTHER" id="PTHR33050:SF7">
    <property type="entry name" value="RIBONUCLEASE H"/>
    <property type="match status" value="1"/>
</dbReference>
<reference evidence="16 17" key="1">
    <citation type="submission" date="2008-07" db="EMBL/GenBank/DDBJ databases">
        <authorList>
            <person name="El-Sayed N."/>
            <person name="Caler E."/>
            <person name="Inman J."/>
            <person name="Amedeo P."/>
            <person name="Hass B."/>
            <person name="Wortman J."/>
        </authorList>
    </citation>
    <scope>NUCLEOTIDE SEQUENCE [LARGE SCALE GENOMIC DNA]</scope>
    <source>
        <strain evidence="17">ATCC 50983 / TXsc</strain>
    </source>
</reference>
<dbReference type="InterPro" id="IPR000477">
    <property type="entry name" value="RT_dom"/>
</dbReference>
<dbReference type="GO" id="GO:0015031">
    <property type="term" value="P:protein transport"/>
    <property type="evidence" value="ECO:0007669"/>
    <property type="project" value="UniProtKB-KW"/>
</dbReference>
<evidence type="ECO:0000256" key="5">
    <source>
        <dbReference type="ARBA" id="ARBA00022692"/>
    </source>
</evidence>
<dbReference type="PROSITE" id="PS50878">
    <property type="entry name" value="RT_POL"/>
    <property type="match status" value="1"/>
</dbReference>
<dbReference type="GO" id="GO:0006310">
    <property type="term" value="P:DNA recombination"/>
    <property type="evidence" value="ECO:0007669"/>
    <property type="project" value="InterPro"/>
</dbReference>
<evidence type="ECO:0000313" key="16">
    <source>
        <dbReference type="EMBL" id="EER08552.1"/>
    </source>
</evidence>
<dbReference type="RefSeq" id="XP_002776736.1">
    <property type="nucleotide sequence ID" value="XM_002776690.1"/>
</dbReference>
<proteinExistence type="inferred from homology"/>
<keyword evidence="13" id="KW-0576">Peroxisome</keyword>
<keyword evidence="9" id="KW-0653">Protein transport</keyword>
<keyword evidence="6" id="KW-0479">Metal-binding</keyword>
<evidence type="ECO:0000313" key="17">
    <source>
        <dbReference type="Proteomes" id="UP000007800"/>
    </source>
</evidence>